<feature type="transmembrane region" description="Helical" evidence="12">
    <location>
        <begin position="450"/>
        <end position="468"/>
    </location>
</feature>
<evidence type="ECO:0000256" key="12">
    <source>
        <dbReference type="SAM" id="Phobius"/>
    </source>
</evidence>
<dbReference type="GO" id="GO:0008237">
    <property type="term" value="F:metallopeptidase activity"/>
    <property type="evidence" value="ECO:0007669"/>
    <property type="project" value="UniProtKB-KW"/>
</dbReference>
<keyword evidence="15" id="KW-1185">Reference proteome</keyword>
<evidence type="ECO:0000256" key="5">
    <source>
        <dbReference type="ARBA" id="ARBA00022692"/>
    </source>
</evidence>
<keyword evidence="11 12" id="KW-0472">Membrane</keyword>
<dbReference type="RefSeq" id="WP_203165922.1">
    <property type="nucleotide sequence ID" value="NZ_JAEVLS010000001.1"/>
</dbReference>
<organism evidence="14 15">
    <name type="scientific">Steroidobacter gossypii</name>
    <dbReference type="NCBI Taxonomy" id="2805490"/>
    <lineage>
        <taxon>Bacteria</taxon>
        <taxon>Pseudomonadati</taxon>
        <taxon>Pseudomonadota</taxon>
        <taxon>Gammaproteobacteria</taxon>
        <taxon>Steroidobacterales</taxon>
        <taxon>Steroidobacteraceae</taxon>
        <taxon>Steroidobacter</taxon>
    </lineage>
</organism>
<dbReference type="Gene3D" id="3.30.2010.10">
    <property type="entry name" value="Metalloproteases ('zincins'), catalytic domain"/>
    <property type="match status" value="1"/>
</dbReference>
<evidence type="ECO:0000256" key="6">
    <source>
        <dbReference type="ARBA" id="ARBA00022723"/>
    </source>
</evidence>
<feature type="transmembrane region" description="Helical" evidence="12">
    <location>
        <begin position="53"/>
        <end position="76"/>
    </location>
</feature>
<evidence type="ECO:0000256" key="7">
    <source>
        <dbReference type="ARBA" id="ARBA00022801"/>
    </source>
</evidence>
<evidence type="ECO:0000256" key="11">
    <source>
        <dbReference type="ARBA" id="ARBA00023136"/>
    </source>
</evidence>
<comment type="caution">
    <text evidence="14">The sequence shown here is derived from an EMBL/GenBank/DDBJ whole genome shotgun (WGS) entry which is preliminary data.</text>
</comment>
<keyword evidence="4" id="KW-0645">Protease</keyword>
<evidence type="ECO:0000259" key="13">
    <source>
        <dbReference type="Pfam" id="PF01435"/>
    </source>
</evidence>
<evidence type="ECO:0000313" key="15">
    <source>
        <dbReference type="Proteomes" id="UP000661077"/>
    </source>
</evidence>
<evidence type="ECO:0000256" key="8">
    <source>
        <dbReference type="ARBA" id="ARBA00022833"/>
    </source>
</evidence>
<dbReference type="EMBL" id="JAEVLS010000001">
    <property type="protein sequence ID" value="MBM0103972.1"/>
    <property type="molecule type" value="Genomic_DNA"/>
</dbReference>
<keyword evidence="6" id="KW-0479">Metal-binding</keyword>
<gene>
    <name evidence="14" type="ORF">JM946_04420</name>
</gene>
<proteinExistence type="predicted"/>
<reference evidence="14 15" key="1">
    <citation type="journal article" date="2021" name="Int. J. Syst. Evol. Microbiol.">
        <title>Steroidobacter gossypii sp. nov., isolated from soil of cotton cropping field.</title>
        <authorList>
            <person name="Huang R."/>
            <person name="Yang S."/>
            <person name="Zhen C."/>
            <person name="Liu W."/>
        </authorList>
    </citation>
    <scope>NUCLEOTIDE SEQUENCE [LARGE SCALE GENOMIC DNA]</scope>
    <source>
        <strain evidence="14 15">S1-65</strain>
    </source>
</reference>
<evidence type="ECO:0000256" key="1">
    <source>
        <dbReference type="ARBA" id="ARBA00001947"/>
    </source>
</evidence>
<accession>A0ABS1WSM0</accession>
<comment type="subcellular location">
    <subcellularLocation>
        <location evidence="2">Cell membrane</location>
        <topology evidence="2">Multi-pass membrane protein</topology>
    </subcellularLocation>
</comment>
<feature type="transmembrane region" description="Helical" evidence="12">
    <location>
        <begin position="306"/>
        <end position="333"/>
    </location>
</feature>
<name>A0ABS1WSM0_9GAMM</name>
<evidence type="ECO:0000256" key="3">
    <source>
        <dbReference type="ARBA" id="ARBA00022475"/>
    </source>
</evidence>
<evidence type="ECO:0000256" key="2">
    <source>
        <dbReference type="ARBA" id="ARBA00004651"/>
    </source>
</evidence>
<keyword evidence="10 14" id="KW-0482">Metalloprotease</keyword>
<dbReference type="InterPro" id="IPR050083">
    <property type="entry name" value="HtpX_protease"/>
</dbReference>
<dbReference type="Proteomes" id="UP000661077">
    <property type="component" value="Unassembled WGS sequence"/>
</dbReference>
<comment type="cofactor">
    <cofactor evidence="1">
        <name>Zn(2+)</name>
        <dbReference type="ChEBI" id="CHEBI:29105"/>
    </cofactor>
</comment>
<evidence type="ECO:0000313" key="14">
    <source>
        <dbReference type="EMBL" id="MBM0103972.1"/>
    </source>
</evidence>
<dbReference type="PANTHER" id="PTHR43221:SF1">
    <property type="entry name" value="PROTEASE HTPX"/>
    <property type="match status" value="1"/>
</dbReference>
<dbReference type="PANTHER" id="PTHR43221">
    <property type="entry name" value="PROTEASE HTPX"/>
    <property type="match status" value="1"/>
</dbReference>
<feature type="transmembrane region" description="Helical" evidence="12">
    <location>
        <begin position="97"/>
        <end position="119"/>
    </location>
</feature>
<protein>
    <submittedName>
        <fullName evidence="14">M48 family metalloprotease</fullName>
    </submittedName>
</protein>
<keyword evidence="3" id="KW-1003">Cell membrane</keyword>
<evidence type="ECO:0000256" key="10">
    <source>
        <dbReference type="ARBA" id="ARBA00023049"/>
    </source>
</evidence>
<keyword evidence="5 12" id="KW-0812">Transmembrane</keyword>
<evidence type="ECO:0000256" key="9">
    <source>
        <dbReference type="ARBA" id="ARBA00022989"/>
    </source>
</evidence>
<sequence>MVAVELPVWTAQERECFFAAIARHRRAAWQVSAIAGVGIAILAFVVATLTSPLFYALLGLLLDLVNLIVPMPDLLGAVLQTLDSISENIESQPISSWLYLAFVAALPGLVAVFLVLMTLKRIVREAEASGAQELALRSPNQSVLAEQRLANVVAEMAIAANIKVPKVAIIESAGVNAAVYGPDDESVTVLVSTGLLDRLNRAQMQAVAGHLIGLIANGDVVQGMRVAQTLSLFGFVARLSDGIVDPPAWTRLWQTLREALKPGASSADARLILDLTNPFGHAQTSRSSGSHNSGKLTWRERLRMPLYGPIVIGGFFGGLVSSVFLEPLLALVWRRRKYLADAIAVQLTRDPQALGDAIRYIGDGSDFPAWCSHMLVARSSGRGGLLSGSALPMYPAYDKRLKALARMGATVTLAAPRATPVWQQLLIVLVGALVVCLLSVAIYLLVVISIALSGLFTMLPAIILHAILR</sequence>
<evidence type="ECO:0000256" key="4">
    <source>
        <dbReference type="ARBA" id="ARBA00022670"/>
    </source>
</evidence>
<keyword evidence="7" id="KW-0378">Hydrolase</keyword>
<keyword evidence="8" id="KW-0862">Zinc</keyword>
<keyword evidence="9 12" id="KW-1133">Transmembrane helix</keyword>
<feature type="transmembrane region" description="Helical" evidence="12">
    <location>
        <begin position="425"/>
        <end position="444"/>
    </location>
</feature>
<dbReference type="Pfam" id="PF01435">
    <property type="entry name" value="Peptidase_M48"/>
    <property type="match status" value="1"/>
</dbReference>
<feature type="domain" description="Peptidase M48" evidence="13">
    <location>
        <begin position="146"/>
        <end position="236"/>
    </location>
</feature>
<feature type="transmembrane region" description="Helical" evidence="12">
    <location>
        <begin position="27"/>
        <end position="47"/>
    </location>
</feature>
<dbReference type="InterPro" id="IPR001915">
    <property type="entry name" value="Peptidase_M48"/>
</dbReference>